<feature type="binding site" evidence="9">
    <location>
        <begin position="37"/>
        <end position="41"/>
    </location>
    <ligand>
        <name>substrate</name>
    </ligand>
</feature>
<dbReference type="HAMAP" id="MF_01987">
    <property type="entry name" value="Ribokinase"/>
    <property type="match status" value="1"/>
</dbReference>
<dbReference type="InterPro" id="IPR011611">
    <property type="entry name" value="PfkB_dom"/>
</dbReference>
<protein>
    <recommendedName>
        <fullName evidence="9">Ribokinase</fullName>
        <shortName evidence="9">RK</shortName>
        <ecNumber evidence="9">2.7.1.15</ecNumber>
    </recommendedName>
</protein>
<feature type="binding site" evidence="9">
    <location>
        <begin position="219"/>
        <end position="224"/>
    </location>
    <ligand>
        <name>ATP</name>
        <dbReference type="ChEBI" id="CHEBI:30616"/>
    </ligand>
</feature>
<feature type="binding site" evidence="9">
    <location>
        <position position="285"/>
    </location>
    <ligand>
        <name>K(+)</name>
        <dbReference type="ChEBI" id="CHEBI:29103"/>
    </ligand>
</feature>
<dbReference type="Gene3D" id="3.40.1190.20">
    <property type="match status" value="1"/>
</dbReference>
<keyword evidence="13" id="KW-1185">Reference proteome</keyword>
<dbReference type="KEGG" id="sno:Snov_1739"/>
<keyword evidence="5 9" id="KW-0067">ATP-binding</keyword>
<feature type="binding site" evidence="9">
    <location>
        <position position="252"/>
    </location>
    <ligand>
        <name>substrate</name>
    </ligand>
</feature>
<dbReference type="Proteomes" id="UP000006633">
    <property type="component" value="Chromosome"/>
</dbReference>
<dbReference type="GO" id="GO:0005524">
    <property type="term" value="F:ATP binding"/>
    <property type="evidence" value="ECO:0007669"/>
    <property type="project" value="UniProtKB-UniRule"/>
</dbReference>
<dbReference type="SUPFAM" id="SSF53613">
    <property type="entry name" value="Ribokinase-like"/>
    <property type="match status" value="1"/>
</dbReference>
<evidence type="ECO:0000256" key="9">
    <source>
        <dbReference type="HAMAP-Rule" id="MF_01987"/>
    </source>
</evidence>
<keyword evidence="2 9" id="KW-0479">Metal-binding</keyword>
<comment type="cofactor">
    <cofactor evidence="9">
        <name>Mg(2+)</name>
        <dbReference type="ChEBI" id="CHEBI:18420"/>
    </cofactor>
    <text evidence="9">Requires a divalent cation, most likely magnesium in vivo, as an electrophilic catalyst to aid phosphoryl group transfer. It is the chelate of the metal and the nucleotide that is the actual substrate.</text>
</comment>
<dbReference type="RefSeq" id="WP_013166547.1">
    <property type="nucleotide sequence ID" value="NC_014217.1"/>
</dbReference>
<keyword evidence="8 9" id="KW-0119">Carbohydrate metabolism</keyword>
<feature type="binding site" evidence="9">
    <location>
        <position position="287"/>
    </location>
    <ligand>
        <name>K(+)</name>
        <dbReference type="ChEBI" id="CHEBI:29103"/>
    </ligand>
</feature>
<gene>
    <name evidence="9" type="primary">rbsK</name>
    <name evidence="12" type="ordered locus">Snov_1739</name>
</gene>
<dbReference type="GO" id="GO:0005829">
    <property type="term" value="C:cytosol"/>
    <property type="evidence" value="ECO:0007669"/>
    <property type="project" value="TreeGrafter"/>
</dbReference>
<dbReference type="eggNOG" id="COG0524">
    <property type="taxonomic scope" value="Bacteria"/>
</dbReference>
<accession>D6ZYD1</accession>
<keyword evidence="6 9" id="KW-0460">Magnesium</keyword>
<evidence type="ECO:0000256" key="8">
    <source>
        <dbReference type="ARBA" id="ARBA00023277"/>
    </source>
</evidence>
<dbReference type="CDD" id="cd01174">
    <property type="entry name" value="ribokinase"/>
    <property type="match status" value="1"/>
</dbReference>
<feature type="binding site" evidence="9">
    <location>
        <position position="246"/>
    </location>
    <ligand>
        <name>K(+)</name>
        <dbReference type="ChEBI" id="CHEBI:29103"/>
    </ligand>
</feature>
<evidence type="ECO:0000256" key="4">
    <source>
        <dbReference type="ARBA" id="ARBA00022777"/>
    </source>
</evidence>
<evidence type="ECO:0000256" key="3">
    <source>
        <dbReference type="ARBA" id="ARBA00022741"/>
    </source>
</evidence>
<dbReference type="Pfam" id="PF00294">
    <property type="entry name" value="PfkB"/>
    <property type="match status" value="1"/>
</dbReference>
<comment type="function">
    <text evidence="9">Catalyzes the phosphorylation of ribose at O-5 in a reaction requiring ATP and magnesium. The resulting D-ribose-5-phosphate can then be used either for sythesis of nucleotides, histidine, and tryptophan, or as a component of the pentose phosphate pathway.</text>
</comment>
<feature type="binding site" evidence="9">
    <location>
        <position position="184"/>
    </location>
    <ligand>
        <name>ATP</name>
        <dbReference type="ChEBI" id="CHEBI:30616"/>
    </ligand>
</feature>
<name>D6ZYD1_ANCN5</name>
<dbReference type="PANTHER" id="PTHR10584:SF166">
    <property type="entry name" value="RIBOKINASE"/>
    <property type="match status" value="1"/>
</dbReference>
<feature type="binding site" evidence="9">
    <location>
        <begin position="9"/>
        <end position="11"/>
    </location>
    <ligand>
        <name>substrate</name>
    </ligand>
</feature>
<keyword evidence="3 9" id="KW-0547">Nucleotide-binding</keyword>
<evidence type="ECO:0000256" key="2">
    <source>
        <dbReference type="ARBA" id="ARBA00022723"/>
    </source>
</evidence>
<evidence type="ECO:0000256" key="7">
    <source>
        <dbReference type="ARBA" id="ARBA00022958"/>
    </source>
</evidence>
<evidence type="ECO:0000256" key="10">
    <source>
        <dbReference type="SAM" id="MobiDB-lite"/>
    </source>
</evidence>
<dbReference type="UniPathway" id="UPA00916">
    <property type="reaction ID" value="UER00889"/>
</dbReference>
<keyword evidence="1 9" id="KW-0808">Transferase</keyword>
<feature type="active site" description="Proton acceptor" evidence="9">
    <location>
        <position position="252"/>
    </location>
</feature>
<evidence type="ECO:0000259" key="11">
    <source>
        <dbReference type="Pfam" id="PF00294"/>
    </source>
</evidence>
<dbReference type="STRING" id="639283.Snov_1739"/>
<proteinExistence type="inferred from homology"/>
<evidence type="ECO:0000313" key="13">
    <source>
        <dbReference type="Proteomes" id="UP000006633"/>
    </source>
</evidence>
<evidence type="ECO:0000256" key="5">
    <source>
        <dbReference type="ARBA" id="ARBA00022840"/>
    </source>
</evidence>
<keyword evidence="9" id="KW-0963">Cytoplasm</keyword>
<reference evidence="12 13" key="1">
    <citation type="journal article" date="2012" name="Stand. Genomic Sci.">
        <title>Complete genome sequence of the facultatively chemolithoautotrophic and methylotrophic alpha Proteobacterium Starkeya novella type strain (ATCC 8093(T)).</title>
        <authorList>
            <person name="Kappler U."/>
            <person name="Davenport K."/>
            <person name="Beatson S."/>
            <person name="Lucas S."/>
            <person name="Lapidus A."/>
            <person name="Copeland A."/>
            <person name="Berry K.W."/>
            <person name="Glavina Del Rio T."/>
            <person name="Hammon N."/>
            <person name="Dalin E."/>
            <person name="Tice H."/>
            <person name="Pitluck S."/>
            <person name="Richardson P."/>
            <person name="Bruce D."/>
            <person name="Goodwin L.A."/>
            <person name="Han C."/>
            <person name="Tapia R."/>
            <person name="Detter J.C."/>
            <person name="Chang Y.J."/>
            <person name="Jeffries C.D."/>
            <person name="Land M."/>
            <person name="Hauser L."/>
            <person name="Kyrpides N.C."/>
            <person name="Goker M."/>
            <person name="Ivanova N."/>
            <person name="Klenk H.P."/>
            <person name="Woyke T."/>
        </authorList>
    </citation>
    <scope>NUCLEOTIDE SEQUENCE [LARGE SCALE GENOMIC DNA]</scope>
    <source>
        <strain evidence="13">ATCC 8093 / DSM 506 / JCM 20403 / CCM 1077 / IAM 12100 / NBRC 12443 / NCIMB 10456</strain>
    </source>
</reference>
<feature type="binding site" evidence="9">
    <location>
        <begin position="251"/>
        <end position="252"/>
    </location>
    <ligand>
        <name>ATP</name>
        <dbReference type="ChEBI" id="CHEBI:30616"/>
    </ligand>
</feature>
<feature type="domain" description="Carbohydrate kinase PfkB" evidence="11">
    <location>
        <begin position="2"/>
        <end position="295"/>
    </location>
</feature>
<comment type="catalytic activity">
    <reaction evidence="9">
        <text>D-ribose + ATP = D-ribose 5-phosphate + ADP + H(+)</text>
        <dbReference type="Rhea" id="RHEA:13697"/>
        <dbReference type="ChEBI" id="CHEBI:15378"/>
        <dbReference type="ChEBI" id="CHEBI:30616"/>
        <dbReference type="ChEBI" id="CHEBI:47013"/>
        <dbReference type="ChEBI" id="CHEBI:78346"/>
        <dbReference type="ChEBI" id="CHEBI:456216"/>
        <dbReference type="EC" id="2.7.1.15"/>
    </reaction>
</comment>
<dbReference type="GO" id="GO:0046872">
    <property type="term" value="F:metal ion binding"/>
    <property type="evidence" value="ECO:0007669"/>
    <property type="project" value="UniProtKB-KW"/>
</dbReference>
<keyword evidence="4 9" id="KW-0418">Kinase</keyword>
<comment type="similarity">
    <text evidence="9">Belongs to the carbohydrate kinase PfkB family. Ribokinase subfamily.</text>
</comment>
<comment type="subcellular location">
    <subcellularLocation>
        <location evidence="9">Cytoplasm</location>
    </subcellularLocation>
</comment>
<dbReference type="EC" id="2.7.1.15" evidence="9"/>
<comment type="activity regulation">
    <text evidence="9">Activated by a monovalent cation that binds near, but not in, the active site. The most likely occupant of the site in vivo is potassium. Ion binding induces a conformational change that may alter substrate affinity.</text>
</comment>
<comment type="pathway">
    <text evidence="9">Carbohydrate metabolism; D-ribose degradation; D-ribose 5-phosphate from beta-D-ribopyranose: step 2/2.</text>
</comment>
<evidence type="ECO:0000256" key="1">
    <source>
        <dbReference type="ARBA" id="ARBA00022679"/>
    </source>
</evidence>
<comment type="caution">
    <text evidence="9">Lacks conserved residue(s) required for the propagation of feature annotation.</text>
</comment>
<dbReference type="InterPro" id="IPR011877">
    <property type="entry name" value="Ribokinase"/>
</dbReference>
<evidence type="ECO:0000313" key="12">
    <source>
        <dbReference type="EMBL" id="ADH89043.1"/>
    </source>
</evidence>
<sequence>MILVFGSINMDLVASVAAIPRPGETVLSPGYRTLFGGKGANQAVAAARMGGEVAMVGRVGNDGFGASCRGNLAANGVATEHILTGAEPTGCAFITVDAAGENAITVASGANGAVAAGDLPESLVGADTVAVMQMEVPLAASLDAARKVKAAGGRVVWNLAPAPPGLKAADLRDILAATDVFVVNEIEAMMAAEALGGASDFKDAARRLVQAGSTICVVTAGAAGAFACEPDGTLHHAPALPVTPVDTTGAGDTFVGVLAAELALHGRLDEALRRACAAASLACLAAGAQDGMPTRRQLDDRLSGPAGAKAAPSLA</sequence>
<dbReference type="PRINTS" id="PR00990">
    <property type="entry name" value="RIBOKINASE"/>
</dbReference>
<comment type="subunit">
    <text evidence="9">Homodimer.</text>
</comment>
<dbReference type="GO" id="GO:0019303">
    <property type="term" value="P:D-ribose catabolic process"/>
    <property type="evidence" value="ECO:0007669"/>
    <property type="project" value="UniProtKB-UniRule"/>
</dbReference>
<keyword evidence="7 9" id="KW-0630">Potassium</keyword>
<dbReference type="AlphaFoldDB" id="D6ZYD1"/>
<dbReference type="GO" id="GO:0004747">
    <property type="term" value="F:ribokinase activity"/>
    <property type="evidence" value="ECO:0007669"/>
    <property type="project" value="UniProtKB-UniRule"/>
</dbReference>
<evidence type="ECO:0000256" key="6">
    <source>
        <dbReference type="ARBA" id="ARBA00022842"/>
    </source>
</evidence>
<feature type="region of interest" description="Disordered" evidence="10">
    <location>
        <begin position="294"/>
        <end position="315"/>
    </location>
</feature>
<dbReference type="HOGENOM" id="CLU_027634_2_0_5"/>
<dbReference type="InterPro" id="IPR029056">
    <property type="entry name" value="Ribokinase-like"/>
</dbReference>
<organism evidence="12 13">
    <name type="scientific">Ancylobacter novellus (strain ATCC 8093 / DSM 506 / JCM 20403 / CCM 1077 / IAM 12100 / NBRC 12443 / NCIMB 10456)</name>
    <name type="common">Starkeya novella</name>
    <dbReference type="NCBI Taxonomy" id="639283"/>
    <lineage>
        <taxon>Bacteria</taxon>
        <taxon>Pseudomonadati</taxon>
        <taxon>Pseudomonadota</taxon>
        <taxon>Alphaproteobacteria</taxon>
        <taxon>Hyphomicrobiales</taxon>
        <taxon>Xanthobacteraceae</taxon>
        <taxon>Ancylobacter</taxon>
    </lineage>
</organism>
<dbReference type="OrthoDB" id="9775849at2"/>
<dbReference type="EMBL" id="CP002026">
    <property type="protein sequence ID" value="ADH89043.1"/>
    <property type="molecule type" value="Genomic_DNA"/>
</dbReference>
<feature type="binding site" evidence="9">
    <location>
        <position position="135"/>
    </location>
    <ligand>
        <name>substrate</name>
    </ligand>
</feature>
<feature type="binding site" evidence="9">
    <location>
        <position position="282"/>
    </location>
    <ligand>
        <name>K(+)</name>
        <dbReference type="ChEBI" id="CHEBI:29103"/>
    </ligand>
</feature>
<dbReference type="PANTHER" id="PTHR10584">
    <property type="entry name" value="SUGAR KINASE"/>
    <property type="match status" value="1"/>
</dbReference>
<dbReference type="InterPro" id="IPR002139">
    <property type="entry name" value="Ribo/fructo_kinase"/>
</dbReference>
<feature type="binding site" evidence="9">
    <location>
        <position position="248"/>
    </location>
    <ligand>
        <name>K(+)</name>
        <dbReference type="ChEBI" id="CHEBI:29103"/>
    </ligand>
</feature>